<comment type="caution">
    <text evidence="1">The sequence shown here is derived from an EMBL/GenBank/DDBJ whole genome shotgun (WGS) entry which is preliminary data.</text>
</comment>
<evidence type="ECO:0000313" key="2">
    <source>
        <dbReference type="Proteomes" id="UP001600039"/>
    </source>
</evidence>
<reference evidence="1 2" key="1">
    <citation type="submission" date="2024-06" db="EMBL/GenBank/DDBJ databases">
        <title>Flavobacterium spp. isolated from glacier.</title>
        <authorList>
            <person name="Han D."/>
        </authorList>
    </citation>
    <scope>NUCLEOTIDE SEQUENCE [LARGE SCALE GENOMIC DNA]</scope>
    <source>
        <strain evidence="1 2">LB3P45</strain>
    </source>
</reference>
<evidence type="ECO:0000313" key="1">
    <source>
        <dbReference type="EMBL" id="MFE3849154.1"/>
    </source>
</evidence>
<keyword evidence="2" id="KW-1185">Reference proteome</keyword>
<protein>
    <submittedName>
        <fullName evidence="1">Uncharacterized protein</fullName>
    </submittedName>
</protein>
<dbReference type="RefSeq" id="WP_379858902.1">
    <property type="nucleotide sequence ID" value="NZ_JBHZQA010000011.1"/>
</dbReference>
<gene>
    <name evidence="1" type="ORF">ACFX5D_14380</name>
</gene>
<proteinExistence type="predicted"/>
<name>A0ABW6HQ16_9FLAO</name>
<organism evidence="1 2">
    <name type="scientific">Flavobacterium fructosi</name>
    <dbReference type="NCBI Taxonomy" id="3230416"/>
    <lineage>
        <taxon>Bacteria</taxon>
        <taxon>Pseudomonadati</taxon>
        <taxon>Bacteroidota</taxon>
        <taxon>Flavobacteriia</taxon>
        <taxon>Flavobacteriales</taxon>
        <taxon>Flavobacteriaceae</taxon>
        <taxon>Flavobacterium</taxon>
    </lineage>
</organism>
<dbReference type="EMBL" id="JBHZQA010000011">
    <property type="protein sequence ID" value="MFE3849154.1"/>
    <property type="molecule type" value="Genomic_DNA"/>
</dbReference>
<dbReference type="Proteomes" id="UP001600039">
    <property type="component" value="Unassembled WGS sequence"/>
</dbReference>
<sequence>MSLIDKLKEAQEKKRKAIPSQVFFNHFFAVSYHIECNTERFNLKKNTFFNNLKLRNENFDLESIRKLLWNSWSTEYAFTLTTLANNEEFYKFALHWNFPQAYYSIYLSLTAFHETQGLANEQHEKSIKIFGNSVKDGHYPKAISFFSKGLHESYEYEGIETFKKFPRDFCGLARIESLDEAQLQIALFLKSTRKKIAENKREKLKNNNDKKFLNAKGEFRKSFSKLHWDLIYKTIPETTILNIMYRLRIKANYHDVETFINANIDFKTFHECLSNIIHYLNFVHEAYICKALGKTEYQKILNNFPGHLNKETAIKRFSEFEKQLK</sequence>
<accession>A0ABW6HQ16</accession>